<evidence type="ECO:0000256" key="9">
    <source>
        <dbReference type="PIRNR" id="PIRNR000439"/>
    </source>
</evidence>
<dbReference type="GO" id="GO:0008203">
    <property type="term" value="P:cholesterol metabolic process"/>
    <property type="evidence" value="ECO:0007669"/>
    <property type="project" value="TreeGrafter"/>
</dbReference>
<feature type="transmembrane region" description="Helical" evidence="11">
    <location>
        <begin position="376"/>
        <end position="399"/>
    </location>
</feature>
<reference evidence="13" key="1">
    <citation type="submission" date="2017-01" db="EMBL/GenBank/DDBJ databases">
        <title>Comparative genomics of anhydrobiosis in the tardigrade Hypsibius dujardini.</title>
        <authorList>
            <person name="Yoshida Y."/>
            <person name="Koutsovoulos G."/>
            <person name="Laetsch D."/>
            <person name="Stevens L."/>
            <person name="Kumar S."/>
            <person name="Horikawa D."/>
            <person name="Ishino K."/>
            <person name="Komine S."/>
            <person name="Tomita M."/>
            <person name="Blaxter M."/>
            <person name="Arakawa K."/>
        </authorList>
    </citation>
    <scope>NUCLEOTIDE SEQUENCE [LARGE SCALE GENOMIC DNA]</scope>
    <source>
        <strain evidence="13">Z151</strain>
    </source>
</reference>
<evidence type="ECO:0000313" key="13">
    <source>
        <dbReference type="Proteomes" id="UP000192578"/>
    </source>
</evidence>
<feature type="transmembrane region" description="Helical" evidence="11">
    <location>
        <begin position="198"/>
        <end position="222"/>
    </location>
</feature>
<dbReference type="PIRSF" id="PIRSF000439">
    <property type="entry name" value="Oat_ACAT_DAG_ARE"/>
    <property type="match status" value="1"/>
</dbReference>
<keyword evidence="7 9" id="KW-0472">Membrane</keyword>
<evidence type="ECO:0000256" key="11">
    <source>
        <dbReference type="SAM" id="Phobius"/>
    </source>
</evidence>
<evidence type="ECO:0000256" key="10">
    <source>
        <dbReference type="SAM" id="MobiDB-lite"/>
    </source>
</evidence>
<keyword evidence="5 9" id="KW-0256">Endoplasmic reticulum</keyword>
<protein>
    <recommendedName>
        <fullName evidence="9">O-acyltransferase</fullName>
    </recommendedName>
</protein>
<dbReference type="InterPro" id="IPR014371">
    <property type="entry name" value="Oat_ACAT_DAG_ARE"/>
</dbReference>
<dbReference type="OrthoDB" id="10039049at2759"/>
<feature type="transmembrane region" description="Helical" evidence="11">
    <location>
        <begin position="332"/>
        <end position="355"/>
    </location>
</feature>
<sequence length="474" mass="55127">MAELRARGGPGRSSTTPSPEEQNAMAEENAQTDGGLVAGHLEEVLRVPARHTHDKIDADETEIPRSQAVSDILVATLRAKAEGIKTKYVGLMDEELTKAFDDFIVEATRPTHTGITSFSESAPRQSHRPNGQIVRKEFHPRASVLTDLFEIPHILTIRYVFVAILIIFGMNTVLQDIFDHGTIGVDFHIWTWAFGKFPYVVTFWCLMQTTTLLVVFVPLCHWGRNRTRSDKLDAFDYFWLCCYVLYQIGFALIPFWFVNYFDLPPASTSIIVAEQVRFIMKSHAFVRENITVIMRSTAAHEHAVLPKFSNYVYFQFVPTLVYRDNYPRNKEIRWHFVLMNFAHVAAGISYTYYIFVRFCMPVFRNFNHEHVNLKTFVKSIFDCILPGSLNLLVVFYALLHAWMNAFAEMLRFADRMFYRDWWNSTTFGQYYRTWNVVVHDWLYTYIYSDMYQLCGSRFRESLCFVTFVLSAVVS</sequence>
<keyword evidence="13" id="KW-1185">Reference proteome</keyword>
<dbReference type="Proteomes" id="UP000192578">
    <property type="component" value="Unassembled WGS sequence"/>
</dbReference>
<feature type="transmembrane region" description="Helical" evidence="11">
    <location>
        <begin position="234"/>
        <end position="257"/>
    </location>
</feature>
<dbReference type="GO" id="GO:0008374">
    <property type="term" value="F:O-acyltransferase activity"/>
    <property type="evidence" value="ECO:0007669"/>
    <property type="project" value="InterPro"/>
</dbReference>
<gene>
    <name evidence="12" type="ORF">BV898_07310</name>
</gene>
<dbReference type="PANTHER" id="PTHR10408">
    <property type="entry name" value="STEROL O-ACYLTRANSFERASE"/>
    <property type="match status" value="1"/>
</dbReference>
<dbReference type="EMBL" id="MTYJ01000047">
    <property type="protein sequence ID" value="OQV18681.1"/>
    <property type="molecule type" value="Genomic_DNA"/>
</dbReference>
<dbReference type="GO" id="GO:0005789">
    <property type="term" value="C:endoplasmic reticulum membrane"/>
    <property type="evidence" value="ECO:0007669"/>
    <property type="project" value="UniProtKB-SubCell"/>
</dbReference>
<feature type="region of interest" description="Disordered" evidence="10">
    <location>
        <begin position="1"/>
        <end position="32"/>
    </location>
</feature>
<dbReference type="InterPro" id="IPR004299">
    <property type="entry name" value="MBOAT_fam"/>
</dbReference>
<evidence type="ECO:0000256" key="5">
    <source>
        <dbReference type="ARBA" id="ARBA00022824"/>
    </source>
</evidence>
<accession>A0A1W0WU11</accession>
<evidence type="ECO:0000256" key="6">
    <source>
        <dbReference type="ARBA" id="ARBA00022989"/>
    </source>
</evidence>
<keyword evidence="8 9" id="KW-0012">Acyltransferase</keyword>
<dbReference type="AlphaFoldDB" id="A0A1W0WU11"/>
<name>A0A1W0WU11_HYPEX</name>
<proteinExistence type="inferred from homology"/>
<evidence type="ECO:0000256" key="1">
    <source>
        <dbReference type="ARBA" id="ARBA00004477"/>
    </source>
</evidence>
<feature type="transmembrane region" description="Helical" evidence="11">
    <location>
        <begin position="159"/>
        <end position="178"/>
    </location>
</feature>
<evidence type="ECO:0000256" key="4">
    <source>
        <dbReference type="ARBA" id="ARBA00022692"/>
    </source>
</evidence>
<comment type="caution">
    <text evidence="12">The sequence shown here is derived from an EMBL/GenBank/DDBJ whole genome shotgun (WGS) entry which is preliminary data.</text>
</comment>
<comment type="similarity">
    <text evidence="2 9">Belongs to the membrane-bound acyltransferase family. Sterol o-acyltransferase subfamily.</text>
</comment>
<organism evidence="12 13">
    <name type="scientific">Hypsibius exemplaris</name>
    <name type="common">Freshwater tardigrade</name>
    <dbReference type="NCBI Taxonomy" id="2072580"/>
    <lineage>
        <taxon>Eukaryota</taxon>
        <taxon>Metazoa</taxon>
        <taxon>Ecdysozoa</taxon>
        <taxon>Tardigrada</taxon>
        <taxon>Eutardigrada</taxon>
        <taxon>Parachela</taxon>
        <taxon>Hypsibioidea</taxon>
        <taxon>Hypsibiidae</taxon>
        <taxon>Hypsibius</taxon>
    </lineage>
</organism>
<feature type="compositionally biased region" description="Low complexity" evidence="10">
    <location>
        <begin position="20"/>
        <end position="31"/>
    </location>
</feature>
<comment type="subcellular location">
    <subcellularLocation>
        <location evidence="1 9">Endoplasmic reticulum membrane</location>
        <topology evidence="1 9">Multi-pass membrane protein</topology>
    </subcellularLocation>
</comment>
<dbReference type="Pfam" id="PF03062">
    <property type="entry name" value="MBOAT"/>
    <property type="match status" value="1"/>
</dbReference>
<keyword evidence="4 11" id="KW-0812">Transmembrane</keyword>
<keyword evidence="6 11" id="KW-1133">Transmembrane helix</keyword>
<evidence type="ECO:0000256" key="2">
    <source>
        <dbReference type="ARBA" id="ARBA00009010"/>
    </source>
</evidence>
<evidence type="ECO:0000256" key="7">
    <source>
        <dbReference type="ARBA" id="ARBA00023136"/>
    </source>
</evidence>
<evidence type="ECO:0000313" key="12">
    <source>
        <dbReference type="EMBL" id="OQV18681.1"/>
    </source>
</evidence>
<evidence type="ECO:0000256" key="8">
    <source>
        <dbReference type="ARBA" id="ARBA00023315"/>
    </source>
</evidence>
<keyword evidence="3 9" id="KW-0808">Transferase</keyword>
<evidence type="ECO:0000256" key="3">
    <source>
        <dbReference type="ARBA" id="ARBA00022679"/>
    </source>
</evidence>
<dbReference type="PANTHER" id="PTHR10408:SF8">
    <property type="entry name" value="O-ACYLTRANSFERASE"/>
    <property type="match status" value="1"/>
</dbReference>